<dbReference type="InterPro" id="IPR036754">
    <property type="entry name" value="YbaK/aa-tRNA-synt-asso_dom_sf"/>
</dbReference>
<reference evidence="2 3" key="1">
    <citation type="submission" date="2017-04" db="EMBL/GenBank/DDBJ databases">
        <title>Draft genome sequence of Zooshikella ganghwensis VG4 isolated from Red Sea sediments.</title>
        <authorList>
            <person name="Rehman Z."/>
            <person name="Alam I."/>
            <person name="Kamau A."/>
            <person name="Bajic V."/>
            <person name="Leiknes T."/>
        </authorList>
    </citation>
    <scope>NUCLEOTIDE SEQUENCE [LARGE SCALE GENOMIC DNA]</scope>
    <source>
        <strain evidence="2 3">VG4</strain>
    </source>
</reference>
<name>A0A4P9VLP3_9GAMM</name>
<keyword evidence="2" id="KW-0238">DNA-binding</keyword>
<dbReference type="SUPFAM" id="SSF55826">
    <property type="entry name" value="YbaK/ProRS associated domain"/>
    <property type="match status" value="1"/>
</dbReference>
<protein>
    <submittedName>
        <fullName evidence="2">DNA-binding protein</fullName>
    </submittedName>
</protein>
<dbReference type="AlphaFoldDB" id="A0A4P9VLP3"/>
<feature type="domain" description="YbaK/aminoacyl-tRNA synthetase-associated" evidence="1">
    <location>
        <begin position="47"/>
        <end position="146"/>
    </location>
</feature>
<dbReference type="CDD" id="cd04332">
    <property type="entry name" value="YbaK_like"/>
    <property type="match status" value="1"/>
</dbReference>
<evidence type="ECO:0000259" key="1">
    <source>
        <dbReference type="Pfam" id="PF04073"/>
    </source>
</evidence>
<evidence type="ECO:0000313" key="3">
    <source>
        <dbReference type="Proteomes" id="UP000257039"/>
    </source>
</evidence>
<dbReference type="RefSeq" id="WP_094786654.1">
    <property type="nucleotide sequence ID" value="NZ_NDXW01000001.1"/>
</dbReference>
<proteinExistence type="predicted"/>
<comment type="caution">
    <text evidence="2">The sequence shown here is derived from an EMBL/GenBank/DDBJ whole genome shotgun (WGS) entry which is preliminary data.</text>
</comment>
<gene>
    <name evidence="2" type="ORF">B9G39_07535</name>
</gene>
<evidence type="ECO:0000313" key="2">
    <source>
        <dbReference type="EMBL" id="RDH43304.1"/>
    </source>
</evidence>
<dbReference type="GO" id="GO:0003677">
    <property type="term" value="F:DNA binding"/>
    <property type="evidence" value="ECO:0007669"/>
    <property type="project" value="UniProtKB-KW"/>
</dbReference>
<dbReference type="Pfam" id="PF04073">
    <property type="entry name" value="tRNA_edit"/>
    <property type="match status" value="1"/>
</dbReference>
<sequence>MLSLEQIYQYNINLLKKAQVPFEQWEHEPILDFETDALIAKALGWTAAPTKSLFLKLKGGNYCVFLTHRDQRLDAKLIKNIIGKRPAIGSDTEMTEVTGCVPGALCPFGLSSEIPLIVDPLLTTFQDIMYTPGKPEMTIAFAGAALPNLLEHLENQTMWLTDISV</sequence>
<dbReference type="Gene3D" id="3.90.960.10">
    <property type="entry name" value="YbaK/aminoacyl-tRNA synthetase-associated domain"/>
    <property type="match status" value="1"/>
</dbReference>
<dbReference type="GO" id="GO:0002161">
    <property type="term" value="F:aminoacyl-tRNA deacylase activity"/>
    <property type="evidence" value="ECO:0007669"/>
    <property type="project" value="InterPro"/>
</dbReference>
<dbReference type="EMBL" id="NDXW01000001">
    <property type="protein sequence ID" value="RDH43304.1"/>
    <property type="molecule type" value="Genomic_DNA"/>
</dbReference>
<organism evidence="2 3">
    <name type="scientific">Zooshikella ganghwensis</name>
    <dbReference type="NCBI Taxonomy" id="202772"/>
    <lineage>
        <taxon>Bacteria</taxon>
        <taxon>Pseudomonadati</taxon>
        <taxon>Pseudomonadota</taxon>
        <taxon>Gammaproteobacteria</taxon>
        <taxon>Oceanospirillales</taxon>
        <taxon>Zooshikellaceae</taxon>
        <taxon>Zooshikella</taxon>
    </lineage>
</organism>
<dbReference type="Proteomes" id="UP000257039">
    <property type="component" value="Unassembled WGS sequence"/>
</dbReference>
<dbReference type="PANTHER" id="PTHR30411">
    <property type="entry name" value="CYTOPLASMIC PROTEIN"/>
    <property type="match status" value="1"/>
</dbReference>
<dbReference type="InterPro" id="IPR007214">
    <property type="entry name" value="YbaK/aa-tRNA-synth-assoc-dom"/>
</dbReference>
<keyword evidence="3" id="KW-1185">Reference proteome</keyword>
<accession>A0A4P9VLP3</accession>
<dbReference type="PANTHER" id="PTHR30411:SF0">
    <property type="entry name" value="CYS-TRNA(PRO)_CYS-TRNA(CYS) DEACYLASE YBAK"/>
    <property type="match status" value="1"/>
</dbReference>